<feature type="coiled-coil region" evidence="1">
    <location>
        <begin position="187"/>
        <end position="243"/>
    </location>
</feature>
<sequence>MAQKQKKSGETQEYSNQQKQKKLGLIQEHSKQLEELRRSRESLSSDLYKELDTANQMFNKWDSVNKEKINGEMSKLDAGLNQYGEYKQTIADLAEGLTENLTDYVQFAAQGQNYQGLEKILAFIPFTRKTANRMRIERLRSQSPKENLQLILDYGEQLFKEICEVREGAVGTYTRLQANADVITGKIAEYEPKEEALKEKLDALEDAYKQKDDVYKSATPQEQAQLAGELNEMHKQLTELRNEYDQIFTIYNQAQQALEANKQSRDAFEKMVRDLGRQATMVKEKIDNVTEIYLAAPEAVKVMMTTKGMESLDKAVNAATDQSVDIITQAATSVSDATLAREEIQLIDEKVMKGYMDRMEETMRNFNERYDQIRKDAQRSQKERYNE</sequence>
<keyword evidence="1" id="KW-0175">Coiled coil</keyword>
<keyword evidence="4" id="KW-1185">Reference proteome</keyword>
<dbReference type="AlphaFoldDB" id="A0A081BYR0"/>
<protein>
    <submittedName>
        <fullName evidence="3">Chromosome segregation ATPases</fullName>
    </submittedName>
</protein>
<dbReference type="EMBL" id="DF820466">
    <property type="protein sequence ID" value="GAK57465.1"/>
    <property type="molecule type" value="Genomic_DNA"/>
</dbReference>
<evidence type="ECO:0000313" key="4">
    <source>
        <dbReference type="Proteomes" id="UP000030661"/>
    </source>
</evidence>
<feature type="region of interest" description="Disordered" evidence="2">
    <location>
        <begin position="1"/>
        <end position="27"/>
    </location>
</feature>
<reference evidence="3" key="1">
    <citation type="journal article" date="2015" name="PeerJ">
        <title>First genomic representation of candidate bacterial phylum KSB3 points to enhanced environmental sensing as a trigger of wastewater bulking.</title>
        <authorList>
            <person name="Sekiguchi Y."/>
            <person name="Ohashi A."/>
            <person name="Parks D.H."/>
            <person name="Yamauchi T."/>
            <person name="Tyson G.W."/>
            <person name="Hugenholtz P."/>
        </authorList>
    </citation>
    <scope>NUCLEOTIDE SEQUENCE [LARGE SCALE GENOMIC DNA]</scope>
</reference>
<gene>
    <name evidence="3" type="ORF">U27_04432</name>
</gene>
<accession>A0A081BYR0</accession>
<dbReference type="STRING" id="1499967.U27_04432"/>
<proteinExistence type="predicted"/>
<feature type="coiled-coil region" evidence="1">
    <location>
        <begin position="356"/>
        <end position="383"/>
    </location>
</feature>
<evidence type="ECO:0000313" key="3">
    <source>
        <dbReference type="EMBL" id="GAK57465.1"/>
    </source>
</evidence>
<organism evidence="3">
    <name type="scientific">Vecturithrix granuli</name>
    <dbReference type="NCBI Taxonomy" id="1499967"/>
    <lineage>
        <taxon>Bacteria</taxon>
        <taxon>Candidatus Moduliflexota</taxon>
        <taxon>Candidatus Vecturitrichia</taxon>
        <taxon>Candidatus Vecturitrichales</taxon>
        <taxon>Candidatus Vecturitrichaceae</taxon>
        <taxon>Candidatus Vecturithrix</taxon>
    </lineage>
</organism>
<evidence type="ECO:0000256" key="2">
    <source>
        <dbReference type="SAM" id="MobiDB-lite"/>
    </source>
</evidence>
<dbReference type="Proteomes" id="UP000030661">
    <property type="component" value="Unassembled WGS sequence"/>
</dbReference>
<dbReference type="HOGENOM" id="CLU_741156_0_0_0"/>
<name>A0A081BYR0_VECG1</name>
<evidence type="ECO:0000256" key="1">
    <source>
        <dbReference type="SAM" id="Coils"/>
    </source>
</evidence>